<evidence type="ECO:0000256" key="1">
    <source>
        <dbReference type="ARBA" id="ARBA00001947"/>
    </source>
</evidence>
<protein>
    <submittedName>
        <fullName evidence="7">Creatininase family protein</fullName>
    </submittedName>
</protein>
<name>A0A7V2F2L1_UNCEI</name>
<evidence type="ECO:0000256" key="2">
    <source>
        <dbReference type="ARBA" id="ARBA00022723"/>
    </source>
</evidence>
<dbReference type="Gene3D" id="3.40.50.10310">
    <property type="entry name" value="Creatininase"/>
    <property type="match status" value="1"/>
</dbReference>
<dbReference type="GO" id="GO:0046872">
    <property type="term" value="F:metal ion binding"/>
    <property type="evidence" value="ECO:0007669"/>
    <property type="project" value="UniProtKB-KW"/>
</dbReference>
<dbReference type="AlphaFoldDB" id="A0A7V2F2L1"/>
<evidence type="ECO:0000256" key="4">
    <source>
        <dbReference type="ARBA" id="ARBA00022833"/>
    </source>
</evidence>
<dbReference type="Gene3D" id="3.40.50.620">
    <property type="entry name" value="HUPs"/>
    <property type="match status" value="1"/>
</dbReference>
<comment type="cofactor">
    <cofactor evidence="1">
        <name>Zn(2+)</name>
        <dbReference type="ChEBI" id="CHEBI:29105"/>
    </cofactor>
</comment>
<keyword evidence="2" id="KW-0479">Metal-binding</keyword>
<dbReference type="SUPFAM" id="SSF102215">
    <property type="entry name" value="Creatininase"/>
    <property type="match status" value="1"/>
</dbReference>
<dbReference type="GO" id="GO:0016811">
    <property type="term" value="F:hydrolase activity, acting on carbon-nitrogen (but not peptide) bonds, in linear amides"/>
    <property type="evidence" value="ECO:0007669"/>
    <property type="project" value="TreeGrafter"/>
</dbReference>
<dbReference type="Pfam" id="PF02633">
    <property type="entry name" value="Creatininase"/>
    <property type="match status" value="1"/>
</dbReference>
<dbReference type="Proteomes" id="UP000886069">
    <property type="component" value="Unassembled WGS sequence"/>
</dbReference>
<evidence type="ECO:0000256" key="5">
    <source>
        <dbReference type="ARBA" id="ARBA00024029"/>
    </source>
</evidence>
<reference evidence="7" key="1">
    <citation type="journal article" date="2020" name="mSystems">
        <title>Genome- and Community-Level Interaction Insights into Carbon Utilization and Element Cycling Functions of Hydrothermarchaeota in Hydrothermal Sediment.</title>
        <authorList>
            <person name="Zhou Z."/>
            <person name="Liu Y."/>
            <person name="Xu W."/>
            <person name="Pan J."/>
            <person name="Luo Z.H."/>
            <person name="Li M."/>
        </authorList>
    </citation>
    <scope>NUCLEOTIDE SEQUENCE [LARGE SCALE GENOMIC DNA]</scope>
    <source>
        <strain evidence="7">SpSt-1233</strain>
    </source>
</reference>
<keyword evidence="3" id="KW-0378">Hydrolase</keyword>
<feature type="region of interest" description="Disordered" evidence="6">
    <location>
        <begin position="512"/>
        <end position="532"/>
    </location>
</feature>
<gene>
    <name evidence="7" type="ORF">ENO08_00865</name>
</gene>
<evidence type="ECO:0000256" key="3">
    <source>
        <dbReference type="ARBA" id="ARBA00022801"/>
    </source>
</evidence>
<evidence type="ECO:0000313" key="7">
    <source>
        <dbReference type="EMBL" id="HER42995.1"/>
    </source>
</evidence>
<evidence type="ECO:0000256" key="6">
    <source>
        <dbReference type="SAM" id="MobiDB-lite"/>
    </source>
</evidence>
<dbReference type="InterPro" id="IPR003785">
    <property type="entry name" value="Creatininase/forma_Hydrolase"/>
</dbReference>
<dbReference type="InterPro" id="IPR014729">
    <property type="entry name" value="Rossmann-like_a/b/a_fold"/>
</dbReference>
<dbReference type="PANTHER" id="PTHR35005">
    <property type="entry name" value="3-DEHYDRO-SCYLLO-INOSOSE HYDROLASE"/>
    <property type="match status" value="1"/>
</dbReference>
<feature type="region of interest" description="Disordered" evidence="6">
    <location>
        <begin position="1"/>
        <end position="20"/>
    </location>
</feature>
<comment type="caution">
    <text evidence="7">The sequence shown here is derived from an EMBL/GenBank/DDBJ whole genome shotgun (WGS) entry which is preliminary data.</text>
</comment>
<proteinExistence type="inferred from homology"/>
<accession>A0A7V2F2L1</accession>
<dbReference type="EMBL" id="DSEC01000062">
    <property type="protein sequence ID" value="HER42995.1"/>
    <property type="molecule type" value="Genomic_DNA"/>
</dbReference>
<sequence>MAGGSNSGRESGNSGARGGRSDPLGRLVVFDRLEVGPVLLEPRRLRAPYRLTHGGGEEETEFVYRFEEDVFDPSDPASINLASMMAAQVALNYGLFCREIVFRGIFDGADRRFLVDMAQNTAREIYVKKFLEPNPFITGEAARLPVVKEKNYLRAKLHFEDGAGVSGGVSWRLKPTDRNRCAILSSGGKDSLLSYGLMKETGAEVHPVFVNEAGRHWFTALNAYRHFKEVDRNTARVWVNSDRLFAWFLRRLPFVRQDFASVRSDEYPIRLWTVAVFLFGALPIVLKRGAGRLLIGDEYDTTERRSYEGVTHYDGLFDQSRYFDNALSRYYLRKGWSVSQFSIVRPLSEILIEKILVERYPELQIHQLSCHATHKEGDRIKPCGRCEKCRRIVGMLSAIGADPARCGYTKEQIDSCIRDLEKGDVHQEAAGAGHMAYLLASRGLLPSSAAVFEPHPEVMKVRFEPRRSPIDGIPVDLRKKLYPIYLEHADGAAKREGRRWIDFDPLSDPAVDSPYAFETGSRDAPSASRQDGRRGGYLWAELTWPEVEARLTEMDVAILPVGSIEQHGPHLPLDTDAFDADYLARRIAEACSDPKPLVLPLVPYGVSYEHSEFKGTIAVNNDTLAALVYEIGMNCARNGVNKLVIINGHGGNVPALNYAAQMITRDTKIFVCVDTGETSDVDIYQIADTPNDIHAGEIETSTSLAVRPRLVKMDKAAKRVPRFSSRYLDFTSKRKVSWYVHTKKISQTGVIGDPTKATREKGERMWQIMIAHLVSLVEDLKSMTLDEIYQRRY</sequence>
<dbReference type="GO" id="GO:0009231">
    <property type="term" value="P:riboflavin biosynthetic process"/>
    <property type="evidence" value="ECO:0007669"/>
    <property type="project" value="TreeGrafter"/>
</dbReference>
<comment type="similarity">
    <text evidence="5">Belongs to the creatininase superfamily.</text>
</comment>
<organism evidence="7">
    <name type="scientific">Eiseniibacteriota bacterium</name>
    <dbReference type="NCBI Taxonomy" id="2212470"/>
    <lineage>
        <taxon>Bacteria</taxon>
        <taxon>Candidatus Eiseniibacteriota</taxon>
    </lineage>
</organism>
<dbReference type="SUPFAM" id="SSF52402">
    <property type="entry name" value="Adenine nucleotide alpha hydrolases-like"/>
    <property type="match status" value="1"/>
</dbReference>
<dbReference type="PANTHER" id="PTHR35005:SF1">
    <property type="entry name" value="2-AMINO-5-FORMYLAMINO-6-RIBOSYLAMINOPYRIMIDIN-4(3H)-ONE 5'-MONOPHOSPHATE DEFORMYLASE"/>
    <property type="match status" value="1"/>
</dbReference>
<keyword evidence="4" id="KW-0862">Zinc</keyword>
<dbReference type="InterPro" id="IPR024087">
    <property type="entry name" value="Creatininase-like_sf"/>
</dbReference>